<name>A0A9D1AKH4_9FIRM</name>
<reference evidence="1" key="2">
    <citation type="journal article" date="2021" name="PeerJ">
        <title>Extensive microbial diversity within the chicken gut microbiome revealed by metagenomics and culture.</title>
        <authorList>
            <person name="Gilroy R."/>
            <person name="Ravi A."/>
            <person name="Getino M."/>
            <person name="Pursley I."/>
            <person name="Horton D.L."/>
            <person name="Alikhan N.F."/>
            <person name="Baker D."/>
            <person name="Gharbi K."/>
            <person name="Hall N."/>
            <person name="Watson M."/>
            <person name="Adriaenssens E.M."/>
            <person name="Foster-Nyarko E."/>
            <person name="Jarju S."/>
            <person name="Secka A."/>
            <person name="Antonio M."/>
            <person name="Oren A."/>
            <person name="Chaudhuri R.R."/>
            <person name="La Ragione R."/>
            <person name="Hildebrand F."/>
            <person name="Pallen M.J."/>
        </authorList>
    </citation>
    <scope>NUCLEOTIDE SEQUENCE</scope>
    <source>
        <strain evidence="1">CHK184-25365</strain>
    </source>
</reference>
<evidence type="ECO:0008006" key="3">
    <source>
        <dbReference type="Google" id="ProtNLM"/>
    </source>
</evidence>
<sequence length="276" mass="31190">MTQSQATLCRTRYPIMLVHGVGARDSLDRCYWRRIPEYLRQRGAVVEFGFQDSWATVEQNAAMLAARIQWVCGEYGCEKVNLIAHSKGGLDARYAISALGMEERVASLTTLSTPHHGSRTVDFFFRFKGILKGAGSILNRWYRRCGDAAPDFYHTLYQFTTAFAAQFNRLYPLPEPVYCQSYAATLRCGWSNVAYWLPHLFVRMFDGDNDGLVSPDSARFGQFQGVLESPRRAGISHSDLVDAKGSCFTQEKQPGRVSEICEFYRDVAIGLKEKGF</sequence>
<organism evidence="1 2">
    <name type="scientific">Candidatus Egerieicola pullicola</name>
    <dbReference type="NCBI Taxonomy" id="2840775"/>
    <lineage>
        <taxon>Bacteria</taxon>
        <taxon>Bacillati</taxon>
        <taxon>Bacillota</taxon>
        <taxon>Clostridia</taxon>
        <taxon>Eubacteriales</taxon>
        <taxon>Oscillospiraceae</taxon>
        <taxon>Oscillospiraceae incertae sedis</taxon>
        <taxon>Candidatus Egerieicola</taxon>
    </lineage>
</organism>
<dbReference type="Gene3D" id="3.40.50.1820">
    <property type="entry name" value="alpha/beta hydrolase"/>
    <property type="match status" value="1"/>
</dbReference>
<reference evidence="1" key="1">
    <citation type="submission" date="2020-10" db="EMBL/GenBank/DDBJ databases">
        <authorList>
            <person name="Gilroy R."/>
        </authorList>
    </citation>
    <scope>NUCLEOTIDE SEQUENCE</scope>
    <source>
        <strain evidence="1">CHK184-25365</strain>
    </source>
</reference>
<dbReference type="AlphaFoldDB" id="A0A9D1AKH4"/>
<dbReference type="InterPro" id="IPR029058">
    <property type="entry name" value="AB_hydrolase_fold"/>
</dbReference>
<protein>
    <recommendedName>
        <fullName evidence="3">Triacylglycerol lipase</fullName>
    </recommendedName>
</protein>
<gene>
    <name evidence="1" type="ORF">IAB36_07520</name>
</gene>
<comment type="caution">
    <text evidence="1">The sequence shown here is derived from an EMBL/GenBank/DDBJ whole genome shotgun (WGS) entry which is preliminary data.</text>
</comment>
<dbReference type="Proteomes" id="UP000886749">
    <property type="component" value="Unassembled WGS sequence"/>
</dbReference>
<evidence type="ECO:0000313" key="2">
    <source>
        <dbReference type="Proteomes" id="UP000886749"/>
    </source>
</evidence>
<proteinExistence type="predicted"/>
<dbReference type="SUPFAM" id="SSF53474">
    <property type="entry name" value="alpha/beta-Hydrolases"/>
    <property type="match status" value="1"/>
</dbReference>
<dbReference type="EMBL" id="DVGY01000171">
    <property type="protein sequence ID" value="HIR41659.1"/>
    <property type="molecule type" value="Genomic_DNA"/>
</dbReference>
<accession>A0A9D1AKH4</accession>
<evidence type="ECO:0000313" key="1">
    <source>
        <dbReference type="EMBL" id="HIR41659.1"/>
    </source>
</evidence>
<dbReference type="Pfam" id="PF02089">
    <property type="entry name" value="Palm_thioest"/>
    <property type="match status" value="1"/>
</dbReference>